<feature type="signal peptide" evidence="3">
    <location>
        <begin position="1"/>
        <end position="15"/>
    </location>
</feature>
<dbReference type="SUPFAM" id="SSF49899">
    <property type="entry name" value="Concanavalin A-like lectins/glucanases"/>
    <property type="match status" value="1"/>
</dbReference>
<comment type="caution">
    <text evidence="4">The sequence shown here is derived from an EMBL/GenBank/DDBJ whole genome shotgun (WGS) entry which is preliminary data.</text>
</comment>
<evidence type="ECO:0000256" key="1">
    <source>
        <dbReference type="ARBA" id="ARBA00005519"/>
    </source>
</evidence>
<dbReference type="EMBL" id="JAVRQU010000006">
    <property type="protein sequence ID" value="KAK5701700.1"/>
    <property type="molecule type" value="Genomic_DNA"/>
</dbReference>
<dbReference type="PANTHER" id="PTHR34002:SF9">
    <property type="entry name" value="XYLOGLUCAN-SPECIFIC ENDO-BETA-1,4-GLUCANASE A"/>
    <property type="match status" value="1"/>
</dbReference>
<evidence type="ECO:0000313" key="5">
    <source>
        <dbReference type="Proteomes" id="UP001310594"/>
    </source>
</evidence>
<dbReference type="Pfam" id="PF01670">
    <property type="entry name" value="Glyco_hydro_12"/>
    <property type="match status" value="1"/>
</dbReference>
<keyword evidence="2" id="KW-0378">Hydrolase</keyword>
<sequence>MQCLTSLLFLGSALAAPTSYTALEERATQQCGQYQQQSNGGYTLSTNGWGWSSGTGSQCSEINSVSGTTIACDTTWSWSGTATQVKSYTNVQSGFTQKQLSQYSTIPTTWKWSYTGTSLAANVTYDTFVGSSASGANLFEVGARLEVMKAQ</sequence>
<keyword evidence="3" id="KW-0732">Signal</keyword>
<dbReference type="InterPro" id="IPR013320">
    <property type="entry name" value="ConA-like_dom_sf"/>
</dbReference>
<keyword evidence="2" id="KW-0624">Polysaccharide degradation</keyword>
<gene>
    <name evidence="4" type="ORF">LTR97_004518</name>
</gene>
<accession>A0AAN7WAQ8</accession>
<dbReference type="AlphaFoldDB" id="A0AAN7WAQ8"/>
<protein>
    <submittedName>
        <fullName evidence="4">Uncharacterized protein</fullName>
    </submittedName>
</protein>
<keyword evidence="2" id="KW-0326">Glycosidase</keyword>
<reference evidence="4" key="1">
    <citation type="submission" date="2023-08" db="EMBL/GenBank/DDBJ databases">
        <title>Black Yeasts Isolated from many extreme environments.</title>
        <authorList>
            <person name="Coleine C."/>
            <person name="Stajich J.E."/>
            <person name="Selbmann L."/>
        </authorList>
    </citation>
    <scope>NUCLEOTIDE SEQUENCE</scope>
    <source>
        <strain evidence="4">CCFEE 5810</strain>
    </source>
</reference>
<evidence type="ECO:0000256" key="2">
    <source>
        <dbReference type="RuleBase" id="RU361163"/>
    </source>
</evidence>
<comment type="similarity">
    <text evidence="1 2">Belongs to the glycosyl hydrolase 12 (cellulase H) family.</text>
</comment>
<dbReference type="Proteomes" id="UP001310594">
    <property type="component" value="Unassembled WGS sequence"/>
</dbReference>
<dbReference type="InterPro" id="IPR002594">
    <property type="entry name" value="GH12"/>
</dbReference>
<dbReference type="Gene3D" id="2.60.120.180">
    <property type="match status" value="1"/>
</dbReference>
<name>A0AAN7WAQ8_9PEZI</name>
<dbReference type="GO" id="GO:0000272">
    <property type="term" value="P:polysaccharide catabolic process"/>
    <property type="evidence" value="ECO:0007669"/>
    <property type="project" value="UniProtKB-KW"/>
</dbReference>
<evidence type="ECO:0000256" key="3">
    <source>
        <dbReference type="SAM" id="SignalP"/>
    </source>
</evidence>
<feature type="chain" id="PRO_5042901915" evidence="3">
    <location>
        <begin position="16"/>
        <end position="151"/>
    </location>
</feature>
<keyword evidence="2" id="KW-0119">Carbohydrate metabolism</keyword>
<organism evidence="4 5">
    <name type="scientific">Elasticomyces elasticus</name>
    <dbReference type="NCBI Taxonomy" id="574655"/>
    <lineage>
        <taxon>Eukaryota</taxon>
        <taxon>Fungi</taxon>
        <taxon>Dikarya</taxon>
        <taxon>Ascomycota</taxon>
        <taxon>Pezizomycotina</taxon>
        <taxon>Dothideomycetes</taxon>
        <taxon>Dothideomycetidae</taxon>
        <taxon>Mycosphaerellales</taxon>
        <taxon>Teratosphaeriaceae</taxon>
        <taxon>Elasticomyces</taxon>
    </lineage>
</organism>
<dbReference type="GO" id="GO:0008810">
    <property type="term" value="F:cellulase activity"/>
    <property type="evidence" value="ECO:0007669"/>
    <property type="project" value="InterPro"/>
</dbReference>
<proteinExistence type="inferred from homology"/>
<evidence type="ECO:0000313" key="4">
    <source>
        <dbReference type="EMBL" id="KAK5701700.1"/>
    </source>
</evidence>
<dbReference type="InterPro" id="IPR013319">
    <property type="entry name" value="GH11/12"/>
</dbReference>
<dbReference type="PANTHER" id="PTHR34002">
    <property type="entry name" value="BLR1656 PROTEIN"/>
    <property type="match status" value="1"/>
</dbReference>